<dbReference type="AlphaFoldDB" id="A0A7Y0FHR5"/>
<organism evidence="3 4">
    <name type="scientific">Chryseobacterium cheonjiense</name>
    <dbReference type="NCBI Taxonomy" id="2728845"/>
    <lineage>
        <taxon>Bacteria</taxon>
        <taxon>Pseudomonadati</taxon>
        <taxon>Bacteroidota</taxon>
        <taxon>Flavobacteriia</taxon>
        <taxon>Flavobacteriales</taxon>
        <taxon>Weeksellaceae</taxon>
        <taxon>Chryseobacterium group</taxon>
        <taxon>Chryseobacterium</taxon>
    </lineage>
</organism>
<dbReference type="PANTHER" id="PTHR32060:SF30">
    <property type="entry name" value="CARBOXY-TERMINAL PROCESSING PROTEASE CTPA"/>
    <property type="match status" value="1"/>
</dbReference>
<dbReference type="SMART" id="SM00245">
    <property type="entry name" value="TSPc"/>
    <property type="match status" value="1"/>
</dbReference>
<comment type="caution">
    <text evidence="3">The sequence shown here is derived from an EMBL/GenBank/DDBJ whole genome shotgun (WGS) entry which is preliminary data.</text>
</comment>
<evidence type="ECO:0000256" key="1">
    <source>
        <dbReference type="SAM" id="SignalP"/>
    </source>
</evidence>
<feature type="domain" description="Tail specific protease" evidence="2">
    <location>
        <begin position="209"/>
        <end position="443"/>
    </location>
</feature>
<dbReference type="GO" id="GO:0030288">
    <property type="term" value="C:outer membrane-bounded periplasmic space"/>
    <property type="evidence" value="ECO:0007669"/>
    <property type="project" value="TreeGrafter"/>
</dbReference>
<dbReference type="Gene3D" id="3.90.226.10">
    <property type="entry name" value="2-enoyl-CoA Hydratase, Chain A, domain 1"/>
    <property type="match status" value="1"/>
</dbReference>
<dbReference type="Pfam" id="PF03572">
    <property type="entry name" value="Peptidase_S41"/>
    <property type="match status" value="1"/>
</dbReference>
<protein>
    <submittedName>
        <fullName evidence="3">Peptidase S41</fullName>
    </submittedName>
</protein>
<dbReference type="GO" id="GO:0006508">
    <property type="term" value="P:proteolysis"/>
    <property type="evidence" value="ECO:0007669"/>
    <property type="project" value="InterPro"/>
</dbReference>
<gene>
    <name evidence="3" type="ORF">HHL20_04980</name>
</gene>
<dbReference type="GO" id="GO:0004175">
    <property type="term" value="F:endopeptidase activity"/>
    <property type="evidence" value="ECO:0007669"/>
    <property type="project" value="TreeGrafter"/>
</dbReference>
<dbReference type="EMBL" id="JABBGF010000001">
    <property type="protein sequence ID" value="NML56693.1"/>
    <property type="molecule type" value="Genomic_DNA"/>
</dbReference>
<reference evidence="3 4" key="1">
    <citation type="submission" date="2020-04" db="EMBL/GenBank/DDBJ databases">
        <title>Chryseobacterium sp. RJ-7-14 sp. nov., isolated from Jeju soil.</title>
        <authorList>
            <person name="Dahal R.H."/>
            <person name="Chaudhary D.K."/>
        </authorList>
    </citation>
    <scope>NUCLEOTIDE SEQUENCE [LARGE SCALE GENOMIC DNA]</scope>
    <source>
        <strain evidence="3 4">RJ-7-14</strain>
    </source>
</reference>
<dbReference type="InterPro" id="IPR029045">
    <property type="entry name" value="ClpP/crotonase-like_dom_sf"/>
</dbReference>
<dbReference type="Proteomes" id="UP000552615">
    <property type="component" value="Unassembled WGS sequence"/>
</dbReference>
<dbReference type="SUPFAM" id="SSF52096">
    <property type="entry name" value="ClpP/crotonase"/>
    <property type="match status" value="1"/>
</dbReference>
<dbReference type="GO" id="GO:0007165">
    <property type="term" value="P:signal transduction"/>
    <property type="evidence" value="ECO:0007669"/>
    <property type="project" value="TreeGrafter"/>
</dbReference>
<dbReference type="Gene3D" id="3.30.750.44">
    <property type="match status" value="1"/>
</dbReference>
<sequence>MRTSLKPICTFFLFLFSFCFHAQPANALSLSDKIYGLSKFWSEVNYNFVYLYKVDKQQWEAAYKRAIENIQHTTSDYQYYRELQRLCAVLKDGHTQVYLPENIEKQLMLYSFGEYRIVPMNVAGKVLITQINKSKSKEIPFGSEIVKVNGIPTQAYINESVKPYISVSTLHELNNKAAAFLFRGFEGERFNIEIRTPNGKIRSLTLTHAPTEEKDVFPDSMPSKPNFELKWLQNKIAYIGIHTFNDAEVVKSFEEKLPEIQAAKGIIIDLRNNGGGSAKNAKNIAKYFIEGNLLYGERTYSREIIPTDRGIGSFLTAEDTLKGKPEWGLSAEDSKAYFKAYLGSKFYEYPYAPDTLAATVKLLMPTIVLTGNYTNSAAEDFLIFLDGQKRVKRLGEYTSGSTGQPLQIDLPGNATAWICTKRATFPDGREFVGVGIEPDILVERTTNDILYPLKYDSQLEKAEKYIMKIK</sequence>
<dbReference type="InterPro" id="IPR005151">
    <property type="entry name" value="Tail-specific_protease"/>
</dbReference>
<accession>A0A7Y0FHR5</accession>
<dbReference type="RefSeq" id="WP_169230070.1">
    <property type="nucleotide sequence ID" value="NZ_JABBGF010000001.1"/>
</dbReference>
<feature type="signal peptide" evidence="1">
    <location>
        <begin position="1"/>
        <end position="22"/>
    </location>
</feature>
<dbReference type="GO" id="GO:0008236">
    <property type="term" value="F:serine-type peptidase activity"/>
    <property type="evidence" value="ECO:0007669"/>
    <property type="project" value="InterPro"/>
</dbReference>
<name>A0A7Y0FHR5_9FLAO</name>
<dbReference type="PANTHER" id="PTHR32060">
    <property type="entry name" value="TAIL-SPECIFIC PROTEASE"/>
    <property type="match status" value="1"/>
</dbReference>
<evidence type="ECO:0000313" key="4">
    <source>
        <dbReference type="Proteomes" id="UP000552615"/>
    </source>
</evidence>
<evidence type="ECO:0000259" key="2">
    <source>
        <dbReference type="SMART" id="SM00245"/>
    </source>
</evidence>
<keyword evidence="1" id="KW-0732">Signal</keyword>
<keyword evidence="4" id="KW-1185">Reference proteome</keyword>
<feature type="chain" id="PRO_5031163858" evidence="1">
    <location>
        <begin position="23"/>
        <end position="470"/>
    </location>
</feature>
<proteinExistence type="predicted"/>
<evidence type="ECO:0000313" key="3">
    <source>
        <dbReference type="EMBL" id="NML56693.1"/>
    </source>
</evidence>